<accession>U4UB96</accession>
<evidence type="ECO:0000256" key="6">
    <source>
        <dbReference type="PROSITE-ProRule" id="PRU10007"/>
    </source>
</evidence>
<feature type="compositionally biased region" description="Polar residues" evidence="8">
    <location>
        <begin position="51"/>
        <end position="87"/>
    </location>
</feature>
<evidence type="ECO:0000256" key="7">
    <source>
        <dbReference type="RuleBase" id="RU003345"/>
    </source>
</evidence>
<dbReference type="OrthoDB" id="310895at2759"/>
<evidence type="ECO:0000259" key="9">
    <source>
        <dbReference type="Pfam" id="PF00171"/>
    </source>
</evidence>
<evidence type="ECO:0000313" key="10">
    <source>
        <dbReference type="EMBL" id="ERL91199.1"/>
    </source>
</evidence>
<dbReference type="Pfam" id="PF00171">
    <property type="entry name" value="Aldedh"/>
    <property type="match status" value="1"/>
</dbReference>
<feature type="compositionally biased region" description="Polar residues" evidence="8">
    <location>
        <begin position="280"/>
        <end position="294"/>
    </location>
</feature>
<dbReference type="EC" id="1.2.1.3" evidence="5"/>
<reference evidence="10 11" key="1">
    <citation type="journal article" date="2013" name="Genome Biol.">
        <title>Draft genome of the mountain pine beetle, Dendroctonus ponderosae Hopkins, a major forest pest.</title>
        <authorList>
            <person name="Keeling C.I."/>
            <person name="Yuen M.M."/>
            <person name="Liao N.Y."/>
            <person name="Docking T.R."/>
            <person name="Chan S.K."/>
            <person name="Taylor G.A."/>
            <person name="Palmquist D.L."/>
            <person name="Jackman S.D."/>
            <person name="Nguyen A."/>
            <person name="Li M."/>
            <person name="Henderson H."/>
            <person name="Janes J.K."/>
            <person name="Zhao Y."/>
            <person name="Pandoh P."/>
            <person name="Moore R."/>
            <person name="Sperling F.A."/>
            <person name="Huber D.P."/>
            <person name="Birol I."/>
            <person name="Jones S.J."/>
            <person name="Bohlmann J."/>
        </authorList>
    </citation>
    <scope>NUCLEOTIDE SEQUENCE</scope>
</reference>
<feature type="compositionally biased region" description="Basic and acidic residues" evidence="8">
    <location>
        <begin position="133"/>
        <end position="145"/>
    </location>
</feature>
<dbReference type="InterPro" id="IPR016162">
    <property type="entry name" value="Ald_DH_N"/>
</dbReference>
<feature type="compositionally biased region" description="Low complexity" evidence="8">
    <location>
        <begin position="303"/>
        <end position="313"/>
    </location>
</feature>
<dbReference type="SUPFAM" id="SSF53720">
    <property type="entry name" value="ALDH-like"/>
    <property type="match status" value="1"/>
</dbReference>
<feature type="compositionally biased region" description="Low complexity" evidence="8">
    <location>
        <begin position="88"/>
        <end position="117"/>
    </location>
</feature>
<dbReference type="PROSITE" id="PS00687">
    <property type="entry name" value="ALDEHYDE_DEHYDR_GLU"/>
    <property type="match status" value="1"/>
</dbReference>
<dbReference type="InterPro" id="IPR044638">
    <property type="entry name" value="ALDH7A1-like"/>
</dbReference>
<feature type="active site" evidence="6">
    <location>
        <position position="826"/>
    </location>
</feature>
<evidence type="ECO:0000256" key="4">
    <source>
        <dbReference type="ARBA" id="ARBA00023027"/>
    </source>
</evidence>
<name>U4UB96_DENPD</name>
<dbReference type="AlphaFoldDB" id="U4UB96"/>
<dbReference type="Proteomes" id="UP000030742">
    <property type="component" value="Unassembled WGS sequence"/>
</dbReference>
<feature type="compositionally biased region" description="Polar residues" evidence="8">
    <location>
        <begin position="164"/>
        <end position="177"/>
    </location>
</feature>
<comment type="similarity">
    <text evidence="1 7">Belongs to the aldehyde dehydrogenase family.</text>
</comment>
<dbReference type="InterPro" id="IPR016161">
    <property type="entry name" value="Ald_DH/histidinol_DH"/>
</dbReference>
<evidence type="ECO:0000256" key="1">
    <source>
        <dbReference type="ARBA" id="ARBA00009986"/>
    </source>
</evidence>
<evidence type="ECO:0000256" key="2">
    <source>
        <dbReference type="ARBA" id="ARBA00011881"/>
    </source>
</evidence>
<dbReference type="InterPro" id="IPR015590">
    <property type="entry name" value="Aldehyde_DH_dom"/>
</dbReference>
<dbReference type="InterPro" id="IPR016163">
    <property type="entry name" value="Ald_DH_C"/>
</dbReference>
<sequence length="1071" mass="115442">MPPTLTATKQTTQNGELSSKEAGSPKEASGSRTKSSPPRISLRILTRKTKNNQTSPNGQTNARGSQVKKSPKASSISNSDNKGRSPTSARASRKSAAAPKKSKSNAAKDCAPSSKTLKTPKKSSDLDLLSPLESKRPRKTSEKAAKSAPNRTSPRRITGKSQDDQTSPNGATLSISGRNAGGIEGKSSPKASSRSKRDNKGRSAASTRVSPKSAAAAKKRKFNPAKDCAPSSKTLEIPKTSDLDLILPLEVKRPKKTTEKAAKSASVRTSPRRLTGRSPDGQTSPNGATLSISGINAGEIEGKSSSKASSSSKGDNKGRSSTSTRVSPKSAAAKRKFNPAKDCAPSSKKIRNLKAQVNNSKSKGELNNEDIEERLLASPKRNTDQSEAFKRYGVIVPSIEEMLAEKNNLVSYRQHVEEAQKIDEPTFVWPSLPKREQFCEPMLDCKSLTLDELTEQFNLNVSFLAGISGGKTYSDRHQRYHNSNQWQHKFTLRDLTYNTSTIVFSFEQVDHLATLIDGGFPDQSKYVFQVLLPELCLKIFMNQHDMSKLQAKKAMSANSGELLINSPKYAFLKELGLSETNLGVFDGEWRANGQTIQSICPSNGLAIAQVKQASPSDYEHAIQASEAAWTVWADLPAPKRGEIVRQIGDALRSKLLPLAQLVSLEMGKILPEGKGEVQEYIDICDYAVGLSRMISGALIPSERPGHVLMENWNPLGVIGVISAFNFPVAVYGWNSAIAMVCGNTVFWKGAETTPLISIATTKIVAGVLEKNNLPGAIATLCTGGADIGQALASDRRIKLLSFTGSCQVGRLVAVEVQKRFGKSLLELGGNNALIVAEDADLKMVIPAILFACIGTSGQRCTTTRRLIVHQAVYDEVLQKLKTAYAQVMGRIGDALGEHVLIGPVHSQNAVKQYKETLALIRQAGGTVELGGQVLKRPGYFVEPTIVTGIAHDHDLVHTECFAPILYVLKASSVEQAIGWNNEVPQGLSSSIFTQNISSIFKWIGPKGSDCGLVNVNIPTSGAEIGGAFGGEKHTGGGRESGSDSWKQYMRRSTITINHSKELPLAQGIRFE</sequence>
<dbReference type="STRING" id="77166.U4UB96"/>
<proteinExistence type="inferred from homology"/>
<dbReference type="InterPro" id="IPR029510">
    <property type="entry name" value="Ald_DH_CS_GLU"/>
</dbReference>
<dbReference type="GO" id="GO:0004029">
    <property type="term" value="F:aldehyde dehydrogenase (NAD+) activity"/>
    <property type="evidence" value="ECO:0007669"/>
    <property type="project" value="UniProtKB-EC"/>
</dbReference>
<evidence type="ECO:0000256" key="8">
    <source>
        <dbReference type="SAM" id="MobiDB-lite"/>
    </source>
</evidence>
<dbReference type="Gene3D" id="3.40.605.10">
    <property type="entry name" value="Aldehyde Dehydrogenase, Chain A, domain 1"/>
    <property type="match status" value="1"/>
</dbReference>
<protein>
    <recommendedName>
        <fullName evidence="5">aldehyde dehydrogenase (NAD(+))</fullName>
        <ecNumber evidence="5">1.2.1.3</ecNumber>
    </recommendedName>
</protein>
<feature type="compositionally biased region" description="Basic and acidic residues" evidence="8">
    <location>
        <begin position="250"/>
        <end position="262"/>
    </location>
</feature>
<evidence type="ECO:0000256" key="5">
    <source>
        <dbReference type="ARBA" id="ARBA00024226"/>
    </source>
</evidence>
<gene>
    <name evidence="10" type="ORF">D910_08538</name>
</gene>
<feature type="region of interest" description="Disordered" evidence="8">
    <location>
        <begin position="1"/>
        <end position="366"/>
    </location>
</feature>
<evidence type="ECO:0000256" key="3">
    <source>
        <dbReference type="ARBA" id="ARBA00023002"/>
    </source>
</evidence>
<dbReference type="PANTHER" id="PTHR43521">
    <property type="entry name" value="ALPHA-AMINOADIPIC SEMIALDEHYDE DEHYDROGENASE"/>
    <property type="match status" value="1"/>
</dbReference>
<dbReference type="PANTHER" id="PTHR43521:SF1">
    <property type="entry name" value="ALPHA-AMINOADIPIC SEMIALDEHYDE DEHYDROGENASE"/>
    <property type="match status" value="1"/>
</dbReference>
<evidence type="ECO:0000313" key="11">
    <source>
        <dbReference type="Proteomes" id="UP000030742"/>
    </source>
</evidence>
<feature type="compositionally biased region" description="Polar residues" evidence="8">
    <location>
        <begin position="1"/>
        <end position="17"/>
    </location>
</feature>
<dbReference type="FunFam" id="3.40.309.10:FF:000018">
    <property type="entry name" value="Alpha-aminoadipic semialdehyde dehydrogenase"/>
    <property type="match status" value="1"/>
</dbReference>
<keyword evidence="4" id="KW-0520">NAD</keyword>
<comment type="subunit">
    <text evidence="2">Homotetramer.</text>
</comment>
<dbReference type="Gene3D" id="3.40.309.10">
    <property type="entry name" value="Aldehyde Dehydrogenase, Chain A, domain 2"/>
    <property type="match status" value="1"/>
</dbReference>
<dbReference type="CDD" id="cd07130">
    <property type="entry name" value="ALDH_F7_AASADH"/>
    <property type="match status" value="1"/>
</dbReference>
<feature type="domain" description="Aldehyde dehydrogenase" evidence="9">
    <location>
        <begin position="591"/>
        <end position="1053"/>
    </location>
</feature>
<organism evidence="10 11">
    <name type="scientific">Dendroctonus ponderosae</name>
    <name type="common">Mountain pine beetle</name>
    <dbReference type="NCBI Taxonomy" id="77166"/>
    <lineage>
        <taxon>Eukaryota</taxon>
        <taxon>Metazoa</taxon>
        <taxon>Ecdysozoa</taxon>
        <taxon>Arthropoda</taxon>
        <taxon>Hexapoda</taxon>
        <taxon>Insecta</taxon>
        <taxon>Pterygota</taxon>
        <taxon>Neoptera</taxon>
        <taxon>Endopterygota</taxon>
        <taxon>Coleoptera</taxon>
        <taxon>Polyphaga</taxon>
        <taxon>Cucujiformia</taxon>
        <taxon>Curculionidae</taxon>
        <taxon>Scolytinae</taxon>
        <taxon>Dendroctonus</taxon>
    </lineage>
</organism>
<keyword evidence="3 7" id="KW-0560">Oxidoreductase</keyword>
<dbReference type="EMBL" id="KB632277">
    <property type="protein sequence ID" value="ERL91199.1"/>
    <property type="molecule type" value="Genomic_DNA"/>
</dbReference>